<dbReference type="OrthoDB" id="5426165at2759"/>
<evidence type="ECO:0000313" key="3">
    <source>
        <dbReference type="EMBL" id="RPA85759.1"/>
    </source>
</evidence>
<keyword evidence="2" id="KW-1133">Transmembrane helix</keyword>
<accession>A0A3N4IIT8</accession>
<feature type="region of interest" description="Disordered" evidence="1">
    <location>
        <begin position="342"/>
        <end position="363"/>
    </location>
</feature>
<feature type="compositionally biased region" description="Low complexity" evidence="1">
    <location>
        <begin position="497"/>
        <end position="510"/>
    </location>
</feature>
<evidence type="ECO:0000256" key="1">
    <source>
        <dbReference type="SAM" id="MobiDB-lite"/>
    </source>
</evidence>
<proteinExistence type="predicted"/>
<feature type="compositionally biased region" description="Polar residues" evidence="1">
    <location>
        <begin position="351"/>
        <end position="360"/>
    </location>
</feature>
<dbReference type="AlphaFoldDB" id="A0A3N4IIT8"/>
<feature type="compositionally biased region" description="Polar residues" evidence="1">
    <location>
        <begin position="435"/>
        <end position="458"/>
    </location>
</feature>
<evidence type="ECO:0000313" key="4">
    <source>
        <dbReference type="Proteomes" id="UP000275078"/>
    </source>
</evidence>
<dbReference type="PANTHER" id="PTHR40623:SF2">
    <property type="entry name" value="INTEGRAL MEMBRANE PROTEIN"/>
    <property type="match status" value="1"/>
</dbReference>
<dbReference type="Proteomes" id="UP000275078">
    <property type="component" value="Unassembled WGS sequence"/>
</dbReference>
<protein>
    <submittedName>
        <fullName evidence="3">Uncharacterized protein</fullName>
    </submittedName>
</protein>
<dbReference type="PANTHER" id="PTHR40623">
    <property type="entry name" value="INTEGRAL MEMBRANE PROTEIN"/>
    <property type="match status" value="1"/>
</dbReference>
<gene>
    <name evidence="3" type="ORF">BJ508DRAFT_302588</name>
</gene>
<dbReference type="STRING" id="1160509.A0A3N4IIT8"/>
<feature type="region of interest" description="Disordered" evidence="1">
    <location>
        <begin position="381"/>
        <end position="406"/>
    </location>
</feature>
<reference evidence="3 4" key="1">
    <citation type="journal article" date="2018" name="Nat. Ecol. Evol.">
        <title>Pezizomycetes genomes reveal the molecular basis of ectomycorrhizal truffle lifestyle.</title>
        <authorList>
            <person name="Murat C."/>
            <person name="Payen T."/>
            <person name="Noel B."/>
            <person name="Kuo A."/>
            <person name="Morin E."/>
            <person name="Chen J."/>
            <person name="Kohler A."/>
            <person name="Krizsan K."/>
            <person name="Balestrini R."/>
            <person name="Da Silva C."/>
            <person name="Montanini B."/>
            <person name="Hainaut M."/>
            <person name="Levati E."/>
            <person name="Barry K.W."/>
            <person name="Belfiori B."/>
            <person name="Cichocki N."/>
            <person name="Clum A."/>
            <person name="Dockter R.B."/>
            <person name="Fauchery L."/>
            <person name="Guy J."/>
            <person name="Iotti M."/>
            <person name="Le Tacon F."/>
            <person name="Lindquist E.A."/>
            <person name="Lipzen A."/>
            <person name="Malagnac F."/>
            <person name="Mello A."/>
            <person name="Molinier V."/>
            <person name="Miyauchi S."/>
            <person name="Poulain J."/>
            <person name="Riccioni C."/>
            <person name="Rubini A."/>
            <person name="Sitrit Y."/>
            <person name="Splivallo R."/>
            <person name="Traeger S."/>
            <person name="Wang M."/>
            <person name="Zifcakova L."/>
            <person name="Wipf D."/>
            <person name="Zambonelli A."/>
            <person name="Paolocci F."/>
            <person name="Nowrousian M."/>
            <person name="Ottonello S."/>
            <person name="Baldrian P."/>
            <person name="Spatafora J.W."/>
            <person name="Henrissat B."/>
            <person name="Nagy L.G."/>
            <person name="Aury J.M."/>
            <person name="Wincker P."/>
            <person name="Grigoriev I.V."/>
            <person name="Bonfante P."/>
            <person name="Martin F.M."/>
        </authorList>
    </citation>
    <scope>NUCLEOTIDE SEQUENCE [LARGE SCALE GENOMIC DNA]</scope>
    <source>
        <strain evidence="3 4">RN42</strain>
    </source>
</reference>
<keyword evidence="4" id="KW-1185">Reference proteome</keyword>
<feature type="compositionally biased region" description="Polar residues" evidence="1">
    <location>
        <begin position="286"/>
        <end position="299"/>
    </location>
</feature>
<evidence type="ECO:0000256" key="2">
    <source>
        <dbReference type="SAM" id="Phobius"/>
    </source>
</evidence>
<feature type="compositionally biased region" description="Low complexity" evidence="1">
    <location>
        <begin position="176"/>
        <end position="192"/>
    </location>
</feature>
<name>A0A3N4IIT8_ASCIM</name>
<feature type="region of interest" description="Disordered" evidence="1">
    <location>
        <begin position="435"/>
        <end position="510"/>
    </location>
</feature>
<feature type="region of interest" description="Disordered" evidence="1">
    <location>
        <begin position="176"/>
        <end position="317"/>
    </location>
</feature>
<keyword evidence="2" id="KW-0812">Transmembrane</keyword>
<feature type="compositionally biased region" description="Polar residues" evidence="1">
    <location>
        <begin position="473"/>
        <end position="483"/>
    </location>
</feature>
<feature type="compositionally biased region" description="Polar residues" evidence="1">
    <location>
        <begin position="382"/>
        <end position="399"/>
    </location>
</feature>
<feature type="compositionally biased region" description="Basic residues" evidence="1">
    <location>
        <begin position="486"/>
        <end position="496"/>
    </location>
</feature>
<dbReference type="EMBL" id="ML119652">
    <property type="protein sequence ID" value="RPA85759.1"/>
    <property type="molecule type" value="Genomic_DNA"/>
</dbReference>
<sequence>MFWDTMELWQKMLFVLACAIVITLFIAMGKLIRDKLKLNKHVKATAQRKVELESQNAESQVNIVVKEKDDIPFGIKALEAGIEVEGVVVSRPQTPMRRSVNPSAVTLPNSIADLESGLQTGTSTPRSSMNHPSLSHLSMIMREQANNSPMRPVVYQPSPYLSFPAPVYSNSHLSSARSSVSSQTSSPSLSRQNSKELKGGVNGSDQSLPRPPMFTHRSTNSSGGLPAPDLATLMRLTGRPSIDSRTNSNPELPVVANGRQVRHSRTPSPPETSLKAVREGEMMDSDASTSGTETDNSLGLANRPRPPRAKSVPLNAIAGLPTGQTKLSMLDTHRLSHAAEVGQIKRKVRGPTTSQYYSRTNSRENNIHLQDTVQAYGLDSSVPMQSQNGTSVSRSSSDPTRPEFMYMVDGPADRAAPSDWALQSLRDAGIADSLSGTSSVETLSRNNSSNNGSVTSYGGDQAEGRADGAVSEGLSNDSEQSQPEKSKRKKLVKRSRASSVSSSEAASNKV</sequence>
<feature type="transmembrane region" description="Helical" evidence="2">
    <location>
        <begin position="12"/>
        <end position="32"/>
    </location>
</feature>
<keyword evidence="2" id="KW-0472">Membrane</keyword>
<organism evidence="3 4">
    <name type="scientific">Ascobolus immersus RN42</name>
    <dbReference type="NCBI Taxonomy" id="1160509"/>
    <lineage>
        <taxon>Eukaryota</taxon>
        <taxon>Fungi</taxon>
        <taxon>Dikarya</taxon>
        <taxon>Ascomycota</taxon>
        <taxon>Pezizomycotina</taxon>
        <taxon>Pezizomycetes</taxon>
        <taxon>Pezizales</taxon>
        <taxon>Ascobolaceae</taxon>
        <taxon>Ascobolus</taxon>
    </lineage>
</organism>